<dbReference type="NCBIfam" id="TIGR04183">
    <property type="entry name" value="Por_Secre_tail"/>
    <property type="match status" value="1"/>
</dbReference>
<evidence type="ECO:0000313" key="3">
    <source>
        <dbReference type="EMBL" id="PWD98916.1"/>
    </source>
</evidence>
<feature type="domain" description="Secretion system C-terminal sorting" evidence="2">
    <location>
        <begin position="185"/>
        <end position="249"/>
    </location>
</feature>
<evidence type="ECO:0000313" key="4">
    <source>
        <dbReference type="Proteomes" id="UP000244956"/>
    </source>
</evidence>
<keyword evidence="4" id="KW-1185">Reference proteome</keyword>
<reference evidence="3 4" key="1">
    <citation type="submission" date="2018-05" db="EMBL/GenBank/DDBJ databases">
        <title>Marinilabilia rubrum sp. nov., isolated from saltern sediment.</title>
        <authorList>
            <person name="Zhang R."/>
        </authorList>
    </citation>
    <scope>NUCLEOTIDE SEQUENCE [LARGE SCALE GENOMIC DNA]</scope>
    <source>
        <strain evidence="3 4">WTE16</strain>
    </source>
</reference>
<dbReference type="OrthoDB" id="1076849at2"/>
<evidence type="ECO:0000256" key="1">
    <source>
        <dbReference type="SAM" id="SignalP"/>
    </source>
</evidence>
<feature type="signal peptide" evidence="1">
    <location>
        <begin position="1"/>
        <end position="20"/>
    </location>
</feature>
<proteinExistence type="predicted"/>
<accession>A0A2U2B792</accession>
<dbReference type="Pfam" id="PF18962">
    <property type="entry name" value="Por_Secre_tail"/>
    <property type="match status" value="1"/>
</dbReference>
<organism evidence="3 4">
    <name type="scientific">Marinilabilia rubra</name>
    <dbReference type="NCBI Taxonomy" id="2162893"/>
    <lineage>
        <taxon>Bacteria</taxon>
        <taxon>Pseudomonadati</taxon>
        <taxon>Bacteroidota</taxon>
        <taxon>Bacteroidia</taxon>
        <taxon>Marinilabiliales</taxon>
        <taxon>Marinilabiliaceae</taxon>
        <taxon>Marinilabilia</taxon>
    </lineage>
</organism>
<dbReference type="InterPro" id="IPR026444">
    <property type="entry name" value="Secre_tail"/>
</dbReference>
<dbReference type="RefSeq" id="WP_109264915.1">
    <property type="nucleotide sequence ID" value="NZ_QEWP01000010.1"/>
</dbReference>
<dbReference type="EMBL" id="QEWP01000010">
    <property type="protein sequence ID" value="PWD98916.1"/>
    <property type="molecule type" value="Genomic_DNA"/>
</dbReference>
<keyword evidence="1" id="KW-0732">Signal</keyword>
<sequence>MKKSLLFIIGIFMGLATIKAQTVVFEDGFESYTHGDNLTGQGYSVWEGSATVTNAAEAGGDAFSGSNFAQCEPSGNSFYFRKNLTLEEGKTYTFEVMTKSPDGKNHKAVAKVGDRNIAGDLVGATDWTKTSITFTVEAGETEAIMWVYSWPQSRVDIDEFKVIEESATAISKVKVDGPRVTRAASGEFKVSTDNKVSSISVYTSSGQLVKQMTNAGDSEVTFNLNGQSQGLYILRIVDVRGNVSVKKVVNN</sequence>
<dbReference type="InterPro" id="IPR008979">
    <property type="entry name" value="Galactose-bd-like_sf"/>
</dbReference>
<gene>
    <name evidence="3" type="ORF">DDZ16_13020</name>
</gene>
<dbReference type="Proteomes" id="UP000244956">
    <property type="component" value="Unassembled WGS sequence"/>
</dbReference>
<dbReference type="SUPFAM" id="SSF49785">
    <property type="entry name" value="Galactose-binding domain-like"/>
    <property type="match status" value="1"/>
</dbReference>
<comment type="caution">
    <text evidence="3">The sequence shown here is derived from an EMBL/GenBank/DDBJ whole genome shotgun (WGS) entry which is preliminary data.</text>
</comment>
<dbReference type="Gene3D" id="2.60.120.260">
    <property type="entry name" value="Galactose-binding domain-like"/>
    <property type="match status" value="1"/>
</dbReference>
<feature type="chain" id="PRO_5015550864" description="Secretion system C-terminal sorting domain-containing protein" evidence="1">
    <location>
        <begin position="21"/>
        <end position="251"/>
    </location>
</feature>
<protein>
    <recommendedName>
        <fullName evidence="2">Secretion system C-terminal sorting domain-containing protein</fullName>
    </recommendedName>
</protein>
<name>A0A2U2B792_9BACT</name>
<dbReference type="AlphaFoldDB" id="A0A2U2B792"/>
<evidence type="ECO:0000259" key="2">
    <source>
        <dbReference type="Pfam" id="PF18962"/>
    </source>
</evidence>